<proteinExistence type="predicted"/>
<dbReference type="OrthoDB" id="1164720at2"/>
<dbReference type="AlphaFoldDB" id="A0A1H7KL48"/>
<accession>A0A1H7KL48</accession>
<gene>
    <name evidence="1" type="ORF">SAMN04487910_1353</name>
</gene>
<organism evidence="1 2">
    <name type="scientific">Aquimarina amphilecti</name>
    <dbReference type="NCBI Taxonomy" id="1038014"/>
    <lineage>
        <taxon>Bacteria</taxon>
        <taxon>Pseudomonadati</taxon>
        <taxon>Bacteroidota</taxon>
        <taxon>Flavobacteriia</taxon>
        <taxon>Flavobacteriales</taxon>
        <taxon>Flavobacteriaceae</taxon>
        <taxon>Aquimarina</taxon>
    </lineage>
</organism>
<name>A0A1H7KL48_AQUAM</name>
<dbReference type="RefSeq" id="WP_091406881.1">
    <property type="nucleotide sequence ID" value="NZ_FOAB01000002.1"/>
</dbReference>
<evidence type="ECO:0000313" key="2">
    <source>
        <dbReference type="Proteomes" id="UP000198521"/>
    </source>
</evidence>
<dbReference type="EMBL" id="FOAB01000002">
    <property type="protein sequence ID" value="SEK87236.1"/>
    <property type="molecule type" value="Genomic_DNA"/>
</dbReference>
<sequence length="72" mass="8752">MLNTYYKDLTSENKQFAVYRIASKTLINKEIVQKVLQRYNPLMEIKENRVVINKNSYNKLVREIYKEHLLME</sequence>
<protein>
    <submittedName>
        <fullName evidence="1">Uncharacterized protein</fullName>
    </submittedName>
</protein>
<keyword evidence="2" id="KW-1185">Reference proteome</keyword>
<reference evidence="1 2" key="1">
    <citation type="submission" date="2016-10" db="EMBL/GenBank/DDBJ databases">
        <authorList>
            <person name="de Groot N.N."/>
        </authorList>
    </citation>
    <scope>NUCLEOTIDE SEQUENCE [LARGE SCALE GENOMIC DNA]</scope>
    <source>
        <strain evidence="1 2">DSM 25232</strain>
    </source>
</reference>
<dbReference type="Proteomes" id="UP000198521">
    <property type="component" value="Unassembled WGS sequence"/>
</dbReference>
<evidence type="ECO:0000313" key="1">
    <source>
        <dbReference type="EMBL" id="SEK87236.1"/>
    </source>
</evidence>